<dbReference type="Gene3D" id="2.130.10.10">
    <property type="entry name" value="YVTN repeat-like/Quinoprotein amine dehydrogenase"/>
    <property type="match status" value="2"/>
</dbReference>
<keyword evidence="2" id="KW-0963">Cytoplasm</keyword>
<evidence type="ECO:0000256" key="1">
    <source>
        <dbReference type="ARBA" id="ARBA00004496"/>
    </source>
</evidence>
<comment type="caution">
    <text evidence="4">The sequence shown here is derived from an EMBL/GenBank/DDBJ whole genome shotgun (WGS) entry which is preliminary data.</text>
</comment>
<dbReference type="AlphaFoldDB" id="A0AAV5QRM4"/>
<dbReference type="GeneID" id="90075166"/>
<dbReference type="PANTHER" id="PTHR22842:SF3">
    <property type="entry name" value="WD REPEAT DOMAIN-CONTAINING PROTEIN 83"/>
    <property type="match status" value="1"/>
</dbReference>
<accession>A0AAV5QRM4</accession>
<gene>
    <name evidence="4" type="ORF">DASC09_045160</name>
</gene>
<dbReference type="InterPro" id="IPR036322">
    <property type="entry name" value="WD40_repeat_dom_sf"/>
</dbReference>
<dbReference type="SMART" id="SM00320">
    <property type="entry name" value="WD40"/>
    <property type="match status" value="5"/>
</dbReference>
<evidence type="ECO:0000256" key="2">
    <source>
        <dbReference type="ARBA" id="ARBA00022490"/>
    </source>
</evidence>
<dbReference type="SUPFAM" id="SSF50978">
    <property type="entry name" value="WD40 repeat-like"/>
    <property type="match status" value="1"/>
</dbReference>
<evidence type="ECO:0000313" key="4">
    <source>
        <dbReference type="EMBL" id="GMM37191.1"/>
    </source>
</evidence>
<evidence type="ECO:0000256" key="3">
    <source>
        <dbReference type="ARBA" id="ARBA00038145"/>
    </source>
</evidence>
<organism evidence="4 5">
    <name type="scientific">Saccharomycopsis crataegensis</name>
    <dbReference type="NCBI Taxonomy" id="43959"/>
    <lineage>
        <taxon>Eukaryota</taxon>
        <taxon>Fungi</taxon>
        <taxon>Dikarya</taxon>
        <taxon>Ascomycota</taxon>
        <taxon>Saccharomycotina</taxon>
        <taxon>Saccharomycetes</taxon>
        <taxon>Saccharomycopsidaceae</taxon>
        <taxon>Saccharomycopsis</taxon>
    </lineage>
</organism>
<dbReference type="InterPro" id="IPR015943">
    <property type="entry name" value="WD40/YVTN_repeat-like_dom_sf"/>
</dbReference>
<dbReference type="PANTHER" id="PTHR22842">
    <property type="entry name" value="WD40 REPEAT PROTEIN"/>
    <property type="match status" value="1"/>
</dbReference>
<dbReference type="Proteomes" id="UP001360560">
    <property type="component" value="Unassembled WGS sequence"/>
</dbReference>
<dbReference type="InterPro" id="IPR001680">
    <property type="entry name" value="WD40_rpt"/>
</dbReference>
<keyword evidence="5" id="KW-1185">Reference proteome</keyword>
<proteinExistence type="inferred from homology"/>
<evidence type="ECO:0008006" key="6">
    <source>
        <dbReference type="Google" id="ProtNLM"/>
    </source>
</evidence>
<comment type="similarity">
    <text evidence="3">Belongs to the WD repeat MORG1 family.</text>
</comment>
<dbReference type="Pfam" id="PF00400">
    <property type="entry name" value="WD40"/>
    <property type="match status" value="2"/>
</dbReference>
<dbReference type="InterPro" id="IPR051980">
    <property type="entry name" value="WD_repeat_MORG1"/>
</dbReference>
<dbReference type="GO" id="GO:0000398">
    <property type="term" value="P:mRNA splicing, via spliceosome"/>
    <property type="evidence" value="ECO:0007669"/>
    <property type="project" value="TreeGrafter"/>
</dbReference>
<comment type="subcellular location">
    <subcellularLocation>
        <location evidence="1">Cytoplasm</location>
    </subcellularLocation>
</comment>
<name>A0AAV5QRM4_9ASCO</name>
<evidence type="ECO:0000313" key="5">
    <source>
        <dbReference type="Proteomes" id="UP001360560"/>
    </source>
</evidence>
<protein>
    <recommendedName>
        <fullName evidence="6">WD40 repeat-like protein</fullName>
    </recommendedName>
</protein>
<dbReference type="EMBL" id="BTFZ01000011">
    <property type="protein sequence ID" value="GMM37191.1"/>
    <property type="molecule type" value="Genomic_DNA"/>
</dbReference>
<dbReference type="GO" id="GO:0071013">
    <property type="term" value="C:catalytic step 2 spliceosome"/>
    <property type="evidence" value="ECO:0007669"/>
    <property type="project" value="TreeGrafter"/>
</dbReference>
<sequence length="371" mass="42123">MDDEYPYSQFQIHNCPVTFLTSSPSGKLVLAGFEDGKIKVLNLQNNVRNEEMFMNLTDTISTVSKKITSINFNLSTNLNEILLSSGNTITQFDYHKSESIRRITDDRSWLINNNCNYLNSDLVAAIDNDNSLKLYDLKNKSNKPVQVFRNSTDSLTCFDFKKQRNWFIACGTNDGNIFSYDLRMEKLIIDKFASYINETKNHSNEKYPITSVSLSDGPNITKSSSKYALIGSLHNQLKLMDLDIGSLTQSSTKFISNYNEYSINRDISNLQSRQDFDRKIPDKSYQIEAKIFNTDKNVISGSETGEVYVWNFSNPKKGKDNLILKTYNNYMINETQSNKLLSNVSHLGGVNCVLAGGGDGKLHLWENVNLN</sequence>
<dbReference type="GO" id="GO:0005737">
    <property type="term" value="C:cytoplasm"/>
    <property type="evidence" value="ECO:0007669"/>
    <property type="project" value="UniProtKB-SubCell"/>
</dbReference>
<dbReference type="RefSeq" id="XP_064854187.1">
    <property type="nucleotide sequence ID" value="XM_064998115.1"/>
</dbReference>
<reference evidence="4 5" key="1">
    <citation type="journal article" date="2023" name="Elife">
        <title>Identification of key yeast species and microbe-microbe interactions impacting larval growth of Drosophila in the wild.</title>
        <authorList>
            <person name="Mure A."/>
            <person name="Sugiura Y."/>
            <person name="Maeda R."/>
            <person name="Honda K."/>
            <person name="Sakurai N."/>
            <person name="Takahashi Y."/>
            <person name="Watada M."/>
            <person name="Katoh T."/>
            <person name="Gotoh A."/>
            <person name="Gotoh Y."/>
            <person name="Taniguchi I."/>
            <person name="Nakamura K."/>
            <person name="Hayashi T."/>
            <person name="Katayama T."/>
            <person name="Uemura T."/>
            <person name="Hattori Y."/>
        </authorList>
    </citation>
    <scope>NUCLEOTIDE SEQUENCE [LARGE SCALE GENOMIC DNA]</scope>
    <source>
        <strain evidence="4 5">SC-9</strain>
    </source>
</reference>